<proteinExistence type="predicted"/>
<evidence type="ECO:0000256" key="1">
    <source>
        <dbReference type="SAM" id="MobiDB-lite"/>
    </source>
</evidence>
<dbReference type="Pfam" id="PF15502">
    <property type="entry name" value="MPLKIP"/>
    <property type="match status" value="1"/>
</dbReference>
<dbReference type="EMBL" id="BDDD01000503">
    <property type="protein sequence ID" value="GAV66845.1"/>
    <property type="molecule type" value="Genomic_DNA"/>
</dbReference>
<keyword evidence="3" id="KW-1185">Reference proteome</keyword>
<organism evidence="2 3">
    <name type="scientific">Cephalotus follicularis</name>
    <name type="common">Albany pitcher plant</name>
    <dbReference type="NCBI Taxonomy" id="3775"/>
    <lineage>
        <taxon>Eukaryota</taxon>
        <taxon>Viridiplantae</taxon>
        <taxon>Streptophyta</taxon>
        <taxon>Embryophyta</taxon>
        <taxon>Tracheophyta</taxon>
        <taxon>Spermatophyta</taxon>
        <taxon>Magnoliopsida</taxon>
        <taxon>eudicotyledons</taxon>
        <taxon>Gunneridae</taxon>
        <taxon>Pentapetalae</taxon>
        <taxon>rosids</taxon>
        <taxon>fabids</taxon>
        <taxon>Oxalidales</taxon>
        <taxon>Cephalotaceae</taxon>
        <taxon>Cephalotus</taxon>
    </lineage>
</organism>
<gene>
    <name evidence="2" type="ORF">CFOL_v3_10355</name>
</gene>
<dbReference type="Proteomes" id="UP000187406">
    <property type="component" value="Unassembled WGS sequence"/>
</dbReference>
<dbReference type="GO" id="GO:0035196">
    <property type="term" value="P:miRNA processing"/>
    <property type="evidence" value="ECO:0007669"/>
    <property type="project" value="InterPro"/>
</dbReference>
<dbReference type="InterPro" id="IPR028265">
    <property type="entry name" value="TTDN1/SICKLE"/>
</dbReference>
<sequence length="370" mass="40141">MEESVKRRDRLKAMRLEADQTEVSNNVETSVLPGSLSNPLIEPSETLSVQEESRVTPRFDFYTDPMSAFSANKTRNQNRQDSYTPNNTRSPMAQNSSINPASINPQLTPSSAHQMQSYYSQQGTAQSHGPYNHAASYGSPRVMASTPMHPGTPESWNGSGHAASYYSMGFPRSEMANPFPMHQGTLEAVNRSGCCSFPSNPSMDFNIPSPGFRPIGSPRSSYGQGRAHWLGNTANPDAGHRGRPGPNPGRGTGQFHWYSGNMSPGSGIVGGRGADIHNRGSGRNVGPKSFFHRSMVEDPWQHLKPVVWKGVHDSANSLNSPGSSNTWFPKSISMKKARVSEASSKSSPQPSLAEYLAASFNDAINHTPSS</sequence>
<dbReference type="GO" id="GO:0000398">
    <property type="term" value="P:mRNA splicing, via spliceosome"/>
    <property type="evidence" value="ECO:0007669"/>
    <property type="project" value="InterPro"/>
</dbReference>
<dbReference type="STRING" id="3775.A0A1Q3BFZ4"/>
<protein>
    <submittedName>
        <fullName evidence="2">Uncharacterized protein</fullName>
    </submittedName>
</protein>
<dbReference type="PANTHER" id="PTHR36054:SF2">
    <property type="entry name" value="PROTEIN SICKLE"/>
    <property type="match status" value="1"/>
</dbReference>
<feature type="compositionally biased region" description="Polar residues" evidence="1">
    <location>
        <begin position="69"/>
        <end position="129"/>
    </location>
</feature>
<name>A0A1Q3BFZ4_CEPFO</name>
<reference evidence="3" key="1">
    <citation type="submission" date="2016-04" db="EMBL/GenBank/DDBJ databases">
        <title>Cephalotus genome sequencing.</title>
        <authorList>
            <person name="Fukushima K."/>
            <person name="Hasebe M."/>
            <person name="Fang X."/>
        </authorList>
    </citation>
    <scope>NUCLEOTIDE SEQUENCE [LARGE SCALE GENOMIC DNA]</scope>
    <source>
        <strain evidence="3">cv. St1</strain>
    </source>
</reference>
<feature type="region of interest" description="Disordered" evidence="1">
    <location>
        <begin position="19"/>
        <end position="53"/>
    </location>
</feature>
<dbReference type="PANTHER" id="PTHR36054">
    <property type="entry name" value="PROTEIN SICKLE"/>
    <property type="match status" value="1"/>
</dbReference>
<accession>A0A1Q3BFZ4</accession>
<comment type="caution">
    <text evidence="2">The sequence shown here is derived from an EMBL/GenBank/DDBJ whole genome shotgun (WGS) entry which is preliminary data.</text>
</comment>
<dbReference type="OrthoDB" id="1935385at2759"/>
<evidence type="ECO:0000313" key="3">
    <source>
        <dbReference type="Proteomes" id="UP000187406"/>
    </source>
</evidence>
<dbReference type="AlphaFoldDB" id="A0A1Q3BFZ4"/>
<dbReference type="FunCoup" id="A0A1Q3BFZ4">
    <property type="interactions" value="1914"/>
</dbReference>
<dbReference type="InterPro" id="IPR039292">
    <property type="entry name" value="SICKLE"/>
</dbReference>
<evidence type="ECO:0000313" key="2">
    <source>
        <dbReference type="EMBL" id="GAV66845.1"/>
    </source>
</evidence>
<feature type="region of interest" description="Disordered" evidence="1">
    <location>
        <begin position="68"/>
        <end position="157"/>
    </location>
</feature>
<dbReference type="InParanoid" id="A0A1Q3BFZ4"/>